<protein>
    <recommendedName>
        <fullName evidence="2">Calmodulin-binding domain-containing protein</fullName>
    </recommendedName>
</protein>
<dbReference type="AlphaFoldDB" id="A0AAF0WQ45"/>
<feature type="domain" description="Calmodulin-binding" evidence="2">
    <location>
        <begin position="231"/>
        <end position="343"/>
    </location>
</feature>
<reference evidence="3" key="2">
    <citation type="submission" date="2022-03" db="EMBL/GenBank/DDBJ databases">
        <title>Draft title - Genomic analysis of global carrot germplasm unveils the trajectory of domestication and the origin of high carotenoid orange carrot.</title>
        <authorList>
            <person name="Iorizzo M."/>
            <person name="Ellison S."/>
            <person name="Senalik D."/>
            <person name="Macko-Podgorni A."/>
            <person name="Grzebelus D."/>
            <person name="Bostan H."/>
            <person name="Rolling W."/>
            <person name="Curaba J."/>
            <person name="Simon P."/>
        </authorList>
    </citation>
    <scope>NUCLEOTIDE SEQUENCE</scope>
    <source>
        <tissue evidence="3">Leaf</tissue>
    </source>
</reference>
<dbReference type="SMART" id="SM01054">
    <property type="entry name" value="CaM_binding"/>
    <property type="match status" value="1"/>
</dbReference>
<dbReference type="Pfam" id="PF07839">
    <property type="entry name" value="CaM_binding"/>
    <property type="match status" value="1"/>
</dbReference>
<evidence type="ECO:0000256" key="1">
    <source>
        <dbReference type="SAM" id="MobiDB-lite"/>
    </source>
</evidence>
<dbReference type="GO" id="GO:0005516">
    <property type="term" value="F:calmodulin binding"/>
    <property type="evidence" value="ECO:0007669"/>
    <property type="project" value="InterPro"/>
</dbReference>
<evidence type="ECO:0000313" key="4">
    <source>
        <dbReference type="Proteomes" id="UP000077755"/>
    </source>
</evidence>
<dbReference type="PANTHER" id="PTHR33349:SF1">
    <property type="entry name" value="EMB|CAB62594.1"/>
    <property type="match status" value="1"/>
</dbReference>
<evidence type="ECO:0000313" key="3">
    <source>
        <dbReference type="EMBL" id="WOG93264.1"/>
    </source>
</evidence>
<dbReference type="Proteomes" id="UP000077755">
    <property type="component" value="Chromosome 3"/>
</dbReference>
<keyword evidence="4" id="KW-1185">Reference proteome</keyword>
<dbReference type="PANTHER" id="PTHR33349">
    <property type="entry name" value="EMB|CAB62594.1"/>
    <property type="match status" value="1"/>
</dbReference>
<gene>
    <name evidence="3" type="ORF">DCAR_0312545</name>
</gene>
<proteinExistence type="predicted"/>
<accession>A0AAF0WQ45</accession>
<feature type="region of interest" description="Disordered" evidence="1">
    <location>
        <begin position="259"/>
        <end position="306"/>
    </location>
</feature>
<feature type="compositionally biased region" description="Basic and acidic residues" evidence="1">
    <location>
        <begin position="86"/>
        <end position="107"/>
    </location>
</feature>
<organism evidence="3 4">
    <name type="scientific">Daucus carota subsp. sativus</name>
    <name type="common">Carrot</name>
    <dbReference type="NCBI Taxonomy" id="79200"/>
    <lineage>
        <taxon>Eukaryota</taxon>
        <taxon>Viridiplantae</taxon>
        <taxon>Streptophyta</taxon>
        <taxon>Embryophyta</taxon>
        <taxon>Tracheophyta</taxon>
        <taxon>Spermatophyta</taxon>
        <taxon>Magnoliopsida</taxon>
        <taxon>eudicotyledons</taxon>
        <taxon>Gunneridae</taxon>
        <taxon>Pentapetalae</taxon>
        <taxon>asterids</taxon>
        <taxon>campanulids</taxon>
        <taxon>Apiales</taxon>
        <taxon>Apiaceae</taxon>
        <taxon>Apioideae</taxon>
        <taxon>Scandiceae</taxon>
        <taxon>Daucinae</taxon>
        <taxon>Daucus</taxon>
        <taxon>Daucus sect. Daucus</taxon>
    </lineage>
</organism>
<dbReference type="EMBL" id="CP093345">
    <property type="protein sequence ID" value="WOG93264.1"/>
    <property type="molecule type" value="Genomic_DNA"/>
</dbReference>
<feature type="compositionally biased region" description="Polar residues" evidence="1">
    <location>
        <begin position="59"/>
        <end position="69"/>
    </location>
</feature>
<name>A0AAF0WQ45_DAUCS</name>
<feature type="region of interest" description="Disordered" evidence="1">
    <location>
        <begin position="1"/>
        <end position="197"/>
    </location>
</feature>
<reference evidence="3" key="1">
    <citation type="journal article" date="2016" name="Nat. Genet.">
        <title>A high-quality carrot genome assembly provides new insights into carotenoid accumulation and asterid genome evolution.</title>
        <authorList>
            <person name="Iorizzo M."/>
            <person name="Ellison S."/>
            <person name="Senalik D."/>
            <person name="Zeng P."/>
            <person name="Satapoomin P."/>
            <person name="Huang J."/>
            <person name="Bowman M."/>
            <person name="Iovene M."/>
            <person name="Sanseverino W."/>
            <person name="Cavagnaro P."/>
            <person name="Yildiz M."/>
            <person name="Macko-Podgorni A."/>
            <person name="Moranska E."/>
            <person name="Grzebelus E."/>
            <person name="Grzebelus D."/>
            <person name="Ashrafi H."/>
            <person name="Zheng Z."/>
            <person name="Cheng S."/>
            <person name="Spooner D."/>
            <person name="Van Deynze A."/>
            <person name="Simon P."/>
        </authorList>
    </citation>
    <scope>NUCLEOTIDE SEQUENCE</scope>
    <source>
        <tissue evidence="3">Leaf</tissue>
    </source>
</reference>
<feature type="compositionally biased region" description="Basic and acidic residues" evidence="1">
    <location>
        <begin position="261"/>
        <end position="282"/>
    </location>
</feature>
<feature type="compositionally biased region" description="Basic and acidic residues" evidence="1">
    <location>
        <begin position="154"/>
        <end position="170"/>
    </location>
</feature>
<feature type="compositionally biased region" description="Basic and acidic residues" evidence="1">
    <location>
        <begin position="295"/>
        <end position="306"/>
    </location>
</feature>
<feature type="compositionally biased region" description="Polar residues" evidence="1">
    <location>
        <begin position="31"/>
        <end position="48"/>
    </location>
</feature>
<feature type="compositionally biased region" description="Acidic residues" evidence="1">
    <location>
        <begin position="175"/>
        <end position="197"/>
    </location>
</feature>
<feature type="compositionally biased region" description="Low complexity" evidence="1">
    <location>
        <begin position="129"/>
        <end position="152"/>
    </location>
</feature>
<dbReference type="InterPro" id="IPR012417">
    <property type="entry name" value="CaM-bd_dom_pln"/>
</dbReference>
<evidence type="ECO:0000259" key="2">
    <source>
        <dbReference type="SMART" id="SM01054"/>
    </source>
</evidence>
<sequence length="355" mass="38941">MKTTPSKCLSEVKSKPLKPSPSPTKSGGFNGTRNTSSKPEKVTGTSRTTTKKLPAAPSASLSTKTSKSRAVNLYARKHSSVNLESPLKDQKGTQKVKSKPDTEKVQEKTLLAVEEDTDDKVVEPVQGDSTLQISSSPSVQSLSLSLPDSQFSASHEDFVEESKYIDKDIQQSEFTDSEDSEESEYTESEVDGFISEDDDTLNINEVNSSKGNNNQRLKIARGIRSGNKDDAMTRSKFRKGRTVDLQIVHNVPRKLKFRRGRTLEGNDDKHAARRSFEKREVGDGSSGASPSSEKVVLRHQDTQGKKDAQGLYNNVIEETASKLVESRKSKVKALVGAFETVISLQESKPSITTVT</sequence>